<evidence type="ECO:0000256" key="1">
    <source>
        <dbReference type="SAM" id="MobiDB-lite"/>
    </source>
</evidence>
<sequence length="965" mass="106794">MFNIYQAVSFLLSYKRLLVIIILLTTIEAIAQQQNPPKNVISPLSLREVSGIVKDTTNVGIPGVTVRLTSEKDTLIMGTNPDGMFRFINVKSAVYTISVNSLGFKSFIGKYRQNDATAKIQMAPIILKADSKTLDAVVINGAPSITYKTDTVEYKASDYVVRENATVDELVKKMEGMEVGNDGSVVHQGAPIARAKINGKVYLGGDVATALQNLPAEIVEKIQIVDDYGDQAERTGIKDGDPEKILNIVTKRSKSVGNSINVTGGAGNNDRYEGSVFATRLNTNQSIGVNIRLNNTVNGVANSGNSSGNNNNGGGGRGNGGNNTPNLNAFGGSGGTTNNGTSAFSYRDQITPKIKINTNYRYAFNNTNSINSSIAQIPSIRGNTFSSNEGSSTNDTKSHNLNFELEANLDSSNFLRITPTFNYASTVAGNESSNLQRFVAAEPSPDNQSFRQDQTGNNSNRNTRPNYGITAFYQHLFAKPRRNISVQISLNNNNQEAEQDRNARILYYDGLSDLVLKDSLINRVVNRDNLTKNYRASLTFAEPLTVNTQLEFNGQINYNGYDNTAITSNIFTDGSKQIVDSLSNIYDYSFTQTRLALNYRYGVSKDSKLKFSLGVTAVPAVLSGTKESLGTSTNRSSFNLIPIARFQYLWSKQHSLQLNYSGNATEPSFDQIQPVRDVSNPQNPVVGNPDLKVTFNHSVNTSYNNYIAIAKLNYSVNANATFIENSVVRNVVQISDAFNSRKNETRFVNLNGVYRINTNHSISKQFGDRKYNLSLNGNISYNHGVSMSDNIENVTTTWNFNERFGPRINPTEWLEVNPFVSYSVIKSNNTLPSSLDSKTNTLAFNIDGKFYMWKTLIFGYSASKNYVSGINANITNNPFVINAYIEKEFYKRRAKLTFQAFDLLNQNNFVNRNILDNGAIIDTRSNALSQYFMVRLTMRLQKWSGAKPRNGDQMMRRGDGGFGRF</sequence>
<keyword evidence="3" id="KW-0675">Receptor</keyword>
<dbReference type="RefSeq" id="WP_136878227.1">
    <property type="nucleotide sequence ID" value="NZ_SWBO01000013.1"/>
</dbReference>
<feature type="compositionally biased region" description="Low complexity" evidence="1">
    <location>
        <begin position="300"/>
        <end position="310"/>
    </location>
</feature>
<reference evidence="3 4" key="1">
    <citation type="submission" date="2019-04" db="EMBL/GenBank/DDBJ databases">
        <title>Pedobacter sp. AR-2-6 sp. nov., isolated from Arctic soil.</title>
        <authorList>
            <person name="Dahal R.H."/>
            <person name="Kim D.-U."/>
        </authorList>
    </citation>
    <scope>NUCLEOTIDE SEQUENCE [LARGE SCALE GENOMIC DNA]</scope>
    <source>
        <strain evidence="3 4">AR-2-6</strain>
    </source>
</reference>
<dbReference type="InterPro" id="IPR041700">
    <property type="entry name" value="OMP_b-brl_3"/>
</dbReference>
<evidence type="ECO:0000259" key="2">
    <source>
        <dbReference type="Pfam" id="PF14905"/>
    </source>
</evidence>
<evidence type="ECO:0000313" key="4">
    <source>
        <dbReference type="Proteomes" id="UP000310477"/>
    </source>
</evidence>
<proteinExistence type="predicted"/>
<feature type="region of interest" description="Disordered" evidence="1">
    <location>
        <begin position="300"/>
        <end position="344"/>
    </location>
</feature>
<protein>
    <submittedName>
        <fullName evidence="3">TonB-dependent receptor</fullName>
    </submittedName>
</protein>
<gene>
    <name evidence="3" type="ORF">FA045_16675</name>
</gene>
<accession>A0A4U1BZP0</accession>
<organism evidence="3 4">
    <name type="scientific">Pedobacter cryotolerans</name>
    <dbReference type="NCBI Taxonomy" id="2571270"/>
    <lineage>
        <taxon>Bacteria</taxon>
        <taxon>Pseudomonadati</taxon>
        <taxon>Bacteroidota</taxon>
        <taxon>Sphingobacteriia</taxon>
        <taxon>Sphingobacteriales</taxon>
        <taxon>Sphingobacteriaceae</taxon>
        <taxon>Pedobacter</taxon>
    </lineage>
</organism>
<dbReference type="Gene3D" id="2.60.40.1120">
    <property type="entry name" value="Carboxypeptidase-like, regulatory domain"/>
    <property type="match status" value="1"/>
</dbReference>
<evidence type="ECO:0000313" key="3">
    <source>
        <dbReference type="EMBL" id="TKB97193.1"/>
    </source>
</evidence>
<dbReference type="SUPFAM" id="SSF56935">
    <property type="entry name" value="Porins"/>
    <property type="match status" value="1"/>
</dbReference>
<keyword evidence="4" id="KW-1185">Reference proteome</keyword>
<comment type="caution">
    <text evidence="3">The sequence shown here is derived from an EMBL/GenBank/DDBJ whole genome shotgun (WGS) entry which is preliminary data.</text>
</comment>
<dbReference type="EMBL" id="SWBO01000013">
    <property type="protein sequence ID" value="TKB97193.1"/>
    <property type="molecule type" value="Genomic_DNA"/>
</dbReference>
<dbReference type="Pfam" id="PF13620">
    <property type="entry name" value="CarboxypepD_reg"/>
    <property type="match status" value="1"/>
</dbReference>
<dbReference type="Proteomes" id="UP000310477">
    <property type="component" value="Unassembled WGS sequence"/>
</dbReference>
<name>A0A4U1BZP0_9SPHI</name>
<dbReference type="InterPro" id="IPR008969">
    <property type="entry name" value="CarboxyPept-like_regulatory"/>
</dbReference>
<dbReference type="AlphaFoldDB" id="A0A4U1BZP0"/>
<feature type="domain" description="Outer membrane protein beta-barrel" evidence="2">
    <location>
        <begin position="475"/>
        <end position="936"/>
    </location>
</feature>
<feature type="compositionally biased region" description="Polar residues" evidence="1">
    <location>
        <begin position="445"/>
        <end position="465"/>
    </location>
</feature>
<feature type="region of interest" description="Disordered" evidence="1">
    <location>
        <begin position="442"/>
        <end position="465"/>
    </location>
</feature>
<dbReference type="SUPFAM" id="SSF49464">
    <property type="entry name" value="Carboxypeptidase regulatory domain-like"/>
    <property type="match status" value="1"/>
</dbReference>
<dbReference type="Pfam" id="PF14905">
    <property type="entry name" value="OMP_b-brl_3"/>
    <property type="match status" value="1"/>
</dbReference>
<feature type="compositionally biased region" description="Gly residues" evidence="1">
    <location>
        <begin position="311"/>
        <end position="321"/>
    </location>
</feature>
<dbReference type="OrthoDB" id="1086219at2"/>